<dbReference type="Pfam" id="PF10646">
    <property type="entry name" value="Germane"/>
    <property type="match status" value="1"/>
</dbReference>
<reference evidence="3 4" key="1">
    <citation type="submission" date="2015-03" db="EMBL/GenBank/DDBJ databases">
        <title>Luteipulveratus halotolerans sp. nov., a novel actinobacterium (Dermacoccaceae) from Sarawak, Malaysia.</title>
        <authorList>
            <person name="Juboi H."/>
            <person name="Basik A."/>
            <person name="Shamsul S.S."/>
            <person name="Arnold P."/>
            <person name="Schmitt E.K."/>
            <person name="Sanglier J.-J."/>
            <person name="Yeo T."/>
        </authorList>
    </citation>
    <scope>NUCLEOTIDE SEQUENCE [LARGE SCALE GENOMIC DNA]</scope>
    <source>
        <strain evidence="3 4">MN07-A0370</strain>
    </source>
</reference>
<sequence>MLVAVLTVCCLLALSACGGIPKQSAVQPRLAVGTDSGKEVNRVSIDPLPPQSGATREQVAAGFIKAHIGTDDAFATAKDFMAPAAQQRWGPDQSIVVLRDHNLTITRKGNVVTVSAVAIAQVSSDGHLSELPEPKSMSVALPMAKVGEDWRVAQVPPTLGLWLAKDDFTRLYTPRQIFYGAIGQKKVLVPDTRWLSEPASVTAMAKAVLTPPPAWLSPAVRHQMPAGIDLPVQSVPVSDDGTAQVELPPEIRDASPADRVLLWACMLQTLSLGPKVQKVEVTVGGAPLQVPQFPPQPASAGDLGYQAIVSNDGPAILRDGEQLQWETDTLGSENDHNTKLRPEEETLPSLPAITRNWTLLAADSQARELAAVSGDLRTISRWVGGHRYDRPAFATGLVRPSYDGDGSLWLAGRALATAGPTPTTGKPDAAGPATVWVIDTGDPVEQAQPKAIDAPWLAGRDVLALEVSAEGQRVALVVRERNGGRTSLLISAIQRDPQGEVESLTPPRVVNDSVTHLTDVSWVNSTTLAVVGKLRSDPSQERPILVNLDGFAAPLRRADGAVRVVGGTRSQDNVSVVTNRDTILVRQGEAWKKVATGQDLVVPAPQ</sequence>
<protein>
    <recommendedName>
        <fullName evidence="2">GerMN domain-containing protein</fullName>
    </recommendedName>
</protein>
<dbReference type="SMART" id="SM00909">
    <property type="entry name" value="Germane"/>
    <property type="match status" value="1"/>
</dbReference>
<organism evidence="3 4">
    <name type="scientific">Luteipulveratus mongoliensis</name>
    <dbReference type="NCBI Taxonomy" id="571913"/>
    <lineage>
        <taxon>Bacteria</taxon>
        <taxon>Bacillati</taxon>
        <taxon>Actinomycetota</taxon>
        <taxon>Actinomycetes</taxon>
        <taxon>Micrococcales</taxon>
        <taxon>Dermacoccaceae</taxon>
        <taxon>Luteipulveratus</taxon>
    </lineage>
</organism>
<dbReference type="InterPro" id="IPR059026">
    <property type="entry name" value="LpqB_N"/>
</dbReference>
<evidence type="ECO:0000259" key="2">
    <source>
        <dbReference type="SMART" id="SM00909"/>
    </source>
</evidence>
<dbReference type="InterPro" id="IPR019606">
    <property type="entry name" value="GerMN"/>
</dbReference>
<keyword evidence="4" id="KW-1185">Reference proteome</keyword>
<dbReference type="Proteomes" id="UP000066480">
    <property type="component" value="Chromosome"/>
</dbReference>
<feature type="signal peptide" evidence="1">
    <location>
        <begin position="1"/>
        <end position="18"/>
    </location>
</feature>
<evidence type="ECO:0000256" key="1">
    <source>
        <dbReference type="SAM" id="SignalP"/>
    </source>
</evidence>
<evidence type="ECO:0000313" key="4">
    <source>
        <dbReference type="Proteomes" id="UP000066480"/>
    </source>
</evidence>
<accession>A0A0K1JHQ2</accession>
<gene>
    <name evidence="3" type="ORF">VV02_10780</name>
</gene>
<feature type="chain" id="PRO_5038771682" description="GerMN domain-containing protein" evidence="1">
    <location>
        <begin position="19"/>
        <end position="606"/>
    </location>
</feature>
<dbReference type="InterPro" id="IPR018910">
    <property type="entry name" value="LpqB_C"/>
</dbReference>
<dbReference type="STRING" id="571913.VV02_10780"/>
<dbReference type="AlphaFoldDB" id="A0A0K1JHQ2"/>
<evidence type="ECO:0000313" key="3">
    <source>
        <dbReference type="EMBL" id="AKU16234.1"/>
    </source>
</evidence>
<dbReference type="KEGG" id="lmoi:VV02_10780"/>
<feature type="domain" description="GerMN" evidence="2">
    <location>
        <begin position="201"/>
        <end position="292"/>
    </location>
</feature>
<dbReference type="Pfam" id="PF10647">
    <property type="entry name" value="Gmad1"/>
    <property type="match status" value="1"/>
</dbReference>
<name>A0A0K1JHQ2_9MICO</name>
<dbReference type="Pfam" id="PF25976">
    <property type="entry name" value="LpqB_N"/>
    <property type="match status" value="1"/>
</dbReference>
<proteinExistence type="predicted"/>
<dbReference type="EMBL" id="CP011112">
    <property type="protein sequence ID" value="AKU16234.1"/>
    <property type="molecule type" value="Genomic_DNA"/>
</dbReference>
<keyword evidence="1" id="KW-0732">Signal</keyword>